<sequence>MNNLQNKKGAKRLVRHLRVRAKISGVKERPRLSVSRSIKHVFVQLIDDENGKTLASVSDHVLGKEKVGKSKRTVATPAKEKAEGQGKKIAIAYAVGKLIAIKAKEIGIDSVTFDRGGYKYHGRIKAVAEGAREGGLKF</sequence>
<evidence type="ECO:0000256" key="1">
    <source>
        <dbReference type="ARBA" id="ARBA00007116"/>
    </source>
</evidence>
<dbReference type="NCBIfam" id="TIGR00060">
    <property type="entry name" value="L18_bact"/>
    <property type="match status" value="1"/>
</dbReference>
<dbReference type="Pfam" id="PF00861">
    <property type="entry name" value="Ribosomal_L18p"/>
    <property type="match status" value="1"/>
</dbReference>
<dbReference type="InterPro" id="IPR004389">
    <property type="entry name" value="Ribosomal_uL18_bac-type"/>
</dbReference>
<dbReference type="GO" id="GO:0022625">
    <property type="term" value="C:cytosolic large ribosomal subunit"/>
    <property type="evidence" value="ECO:0007669"/>
    <property type="project" value="TreeGrafter"/>
</dbReference>
<evidence type="ECO:0000256" key="4">
    <source>
        <dbReference type="ARBA" id="ARBA00022980"/>
    </source>
</evidence>
<dbReference type="GO" id="GO:0008097">
    <property type="term" value="F:5S rRNA binding"/>
    <property type="evidence" value="ECO:0007669"/>
    <property type="project" value="TreeGrafter"/>
</dbReference>
<reference evidence="8 9" key="1">
    <citation type="journal article" date="2016" name="Nat. Commun.">
        <title>Thousands of microbial genomes shed light on interconnected biogeochemical processes in an aquifer system.</title>
        <authorList>
            <person name="Anantharaman K."/>
            <person name="Brown C.T."/>
            <person name="Hug L.A."/>
            <person name="Sharon I."/>
            <person name="Castelle C.J."/>
            <person name="Probst A.J."/>
            <person name="Thomas B.C."/>
            <person name="Singh A."/>
            <person name="Wilkins M.J."/>
            <person name="Karaoz U."/>
            <person name="Brodie E.L."/>
            <person name="Williams K.H."/>
            <person name="Hubbard S.S."/>
            <person name="Banfield J.F."/>
        </authorList>
    </citation>
    <scope>NUCLEOTIDE SEQUENCE [LARGE SCALE GENOMIC DNA]</scope>
</reference>
<comment type="caution">
    <text evidence="8">The sequence shown here is derived from an EMBL/GenBank/DDBJ whole genome shotgun (WGS) entry which is preliminary data.</text>
</comment>
<dbReference type="Proteomes" id="UP000177407">
    <property type="component" value="Unassembled WGS sequence"/>
</dbReference>
<keyword evidence="4 7" id="KW-0689">Ribosomal protein</keyword>
<gene>
    <name evidence="7" type="primary">rplR</name>
    <name evidence="8" type="ORF">A2257_01960</name>
</gene>
<dbReference type="PANTHER" id="PTHR12899">
    <property type="entry name" value="39S RIBOSOMAL PROTEIN L18, MITOCHONDRIAL"/>
    <property type="match status" value="1"/>
</dbReference>
<evidence type="ECO:0000313" key="9">
    <source>
        <dbReference type="Proteomes" id="UP000177407"/>
    </source>
</evidence>
<keyword evidence="3 7" id="KW-0694">RNA-binding</keyword>
<dbReference type="GO" id="GO:0003735">
    <property type="term" value="F:structural constituent of ribosome"/>
    <property type="evidence" value="ECO:0007669"/>
    <property type="project" value="InterPro"/>
</dbReference>
<dbReference type="CDD" id="cd00432">
    <property type="entry name" value="Ribosomal_L18_L5e"/>
    <property type="match status" value="1"/>
</dbReference>
<comment type="similarity">
    <text evidence="1 7">Belongs to the universal ribosomal protein uL18 family.</text>
</comment>
<evidence type="ECO:0000256" key="3">
    <source>
        <dbReference type="ARBA" id="ARBA00022884"/>
    </source>
</evidence>
<keyword evidence="2 7" id="KW-0699">rRNA-binding</keyword>
<dbReference type="HAMAP" id="MF_01337_B">
    <property type="entry name" value="Ribosomal_uL18_B"/>
    <property type="match status" value="1"/>
</dbReference>
<proteinExistence type="inferred from homology"/>
<evidence type="ECO:0000256" key="7">
    <source>
        <dbReference type="HAMAP-Rule" id="MF_01337"/>
    </source>
</evidence>
<dbReference type="SUPFAM" id="SSF53137">
    <property type="entry name" value="Translational machinery components"/>
    <property type="match status" value="1"/>
</dbReference>
<dbReference type="GO" id="GO:0006412">
    <property type="term" value="P:translation"/>
    <property type="evidence" value="ECO:0007669"/>
    <property type="project" value="UniProtKB-UniRule"/>
</dbReference>
<dbReference type="FunFam" id="3.30.420.100:FF:000001">
    <property type="entry name" value="50S ribosomal protein L18"/>
    <property type="match status" value="1"/>
</dbReference>
<evidence type="ECO:0000313" key="8">
    <source>
        <dbReference type="EMBL" id="OGF21028.1"/>
    </source>
</evidence>
<keyword evidence="5 7" id="KW-0687">Ribonucleoprotein</keyword>
<comment type="subunit">
    <text evidence="7">Part of the 50S ribosomal subunit; part of the 5S rRNA/L5/L18/L25 subcomplex. Contacts the 5S and 23S rRNAs.</text>
</comment>
<accession>A0A1F5S2U2</accession>
<evidence type="ECO:0000256" key="6">
    <source>
        <dbReference type="ARBA" id="ARBA00035197"/>
    </source>
</evidence>
<dbReference type="PANTHER" id="PTHR12899:SF3">
    <property type="entry name" value="LARGE RIBOSOMAL SUBUNIT PROTEIN UL18M"/>
    <property type="match status" value="1"/>
</dbReference>
<comment type="function">
    <text evidence="7">This is one of the proteins that bind and probably mediate the attachment of the 5S RNA into the large ribosomal subunit, where it forms part of the central protuberance.</text>
</comment>
<name>A0A1F5S2U2_9BACT</name>
<dbReference type="InterPro" id="IPR057268">
    <property type="entry name" value="Ribosomal_L18"/>
</dbReference>
<dbReference type="EMBL" id="MFGA01000017">
    <property type="protein sequence ID" value="OGF21028.1"/>
    <property type="molecule type" value="Genomic_DNA"/>
</dbReference>
<evidence type="ECO:0000256" key="2">
    <source>
        <dbReference type="ARBA" id="ARBA00022730"/>
    </source>
</evidence>
<protein>
    <recommendedName>
        <fullName evidence="6 7">Large ribosomal subunit protein uL18</fullName>
    </recommendedName>
</protein>
<dbReference type="Gene3D" id="3.30.420.100">
    <property type="match status" value="1"/>
</dbReference>
<organism evidence="8 9">
    <name type="scientific">Candidatus Falkowbacteria bacterium RIFOXYA2_FULL_38_12</name>
    <dbReference type="NCBI Taxonomy" id="1797993"/>
    <lineage>
        <taxon>Bacteria</taxon>
        <taxon>Candidatus Falkowiibacteriota</taxon>
    </lineage>
</organism>
<dbReference type="AlphaFoldDB" id="A0A1F5S2U2"/>
<evidence type="ECO:0000256" key="5">
    <source>
        <dbReference type="ARBA" id="ARBA00023274"/>
    </source>
</evidence>
<dbReference type="InterPro" id="IPR005484">
    <property type="entry name" value="Ribosomal_uL18_bac/plant/anim"/>
</dbReference>